<keyword evidence="1" id="KW-0472">Membrane</keyword>
<dbReference type="Proteomes" id="UP001501444">
    <property type="component" value="Unassembled WGS sequence"/>
</dbReference>
<keyword evidence="1" id="KW-0812">Transmembrane</keyword>
<keyword evidence="1" id="KW-1133">Transmembrane helix</keyword>
<accession>A0ABN3FHA2</accession>
<organism evidence="2 3">
    <name type="scientific">Dactylosporangium salmoneum</name>
    <dbReference type="NCBI Taxonomy" id="53361"/>
    <lineage>
        <taxon>Bacteria</taxon>
        <taxon>Bacillati</taxon>
        <taxon>Actinomycetota</taxon>
        <taxon>Actinomycetes</taxon>
        <taxon>Micromonosporales</taxon>
        <taxon>Micromonosporaceae</taxon>
        <taxon>Dactylosporangium</taxon>
    </lineage>
</organism>
<protein>
    <recommendedName>
        <fullName evidence="4">Peptidase MA-like domain-containing protein</fullName>
    </recommendedName>
</protein>
<comment type="caution">
    <text evidence="2">The sequence shown here is derived from an EMBL/GenBank/DDBJ whole genome shotgun (WGS) entry which is preliminary data.</text>
</comment>
<evidence type="ECO:0000313" key="3">
    <source>
        <dbReference type="Proteomes" id="UP001501444"/>
    </source>
</evidence>
<sequence length="437" mass="47939">MALPPQPRRSYAWVILSTLLVVSMLVALGGGAAAAWALRGGGGAPSGVAWVDVRDEVGGKAVDAVLERRTAAIRSKSLDAWMADVDQSDAAFAKRQRQEFENLIRMPFAELRFERTAQPATKMAVYLPEELFQRYHAAVKVVAVTVRHRIDGLDSRAVATPWLAVFGYAAGRWVIAGNGSGRDMPTGALGQPWDSSGAISIVRSDRVVAVVSKTDGGQALLQMAETGLRRVAEVRPGGWDGKVLITAVTDKQIFDTYFAESQDRVGQVAAIAVPYYDSVAEWSSHKAYATTRVVFNPTELSAPTAELQHDLTHEFTHAAMGPVTGPYTPRWVVEGFAEYVAYKDGKYNPAGIRAALGDLQIKTLPSNEQFYAEPRNYIGGWLACRMIAETYGQDKLFAFYEGFLRMSEVDSVAREVLGISREQLEQQWRDFVAKQRG</sequence>
<feature type="transmembrane region" description="Helical" evidence="1">
    <location>
        <begin position="12"/>
        <end position="38"/>
    </location>
</feature>
<keyword evidence="3" id="KW-1185">Reference proteome</keyword>
<gene>
    <name evidence="2" type="ORF">GCM10010170_008260</name>
</gene>
<dbReference type="EMBL" id="BAAARV010000005">
    <property type="protein sequence ID" value="GAA2330360.1"/>
    <property type="molecule type" value="Genomic_DNA"/>
</dbReference>
<reference evidence="2 3" key="1">
    <citation type="journal article" date="2019" name="Int. J. Syst. Evol. Microbiol.">
        <title>The Global Catalogue of Microorganisms (GCM) 10K type strain sequencing project: providing services to taxonomists for standard genome sequencing and annotation.</title>
        <authorList>
            <consortium name="The Broad Institute Genomics Platform"/>
            <consortium name="The Broad Institute Genome Sequencing Center for Infectious Disease"/>
            <person name="Wu L."/>
            <person name="Ma J."/>
        </authorList>
    </citation>
    <scope>NUCLEOTIDE SEQUENCE [LARGE SCALE GENOMIC DNA]</scope>
    <source>
        <strain evidence="2 3">JCM 3272</strain>
    </source>
</reference>
<name>A0ABN3FHA2_9ACTN</name>
<proteinExistence type="predicted"/>
<evidence type="ECO:0008006" key="4">
    <source>
        <dbReference type="Google" id="ProtNLM"/>
    </source>
</evidence>
<evidence type="ECO:0000256" key="1">
    <source>
        <dbReference type="SAM" id="Phobius"/>
    </source>
</evidence>
<evidence type="ECO:0000313" key="2">
    <source>
        <dbReference type="EMBL" id="GAA2330360.1"/>
    </source>
</evidence>